<dbReference type="Proteomes" id="UP000010809">
    <property type="component" value="Chromosome"/>
</dbReference>
<dbReference type="PATRIC" id="fig|1255043.3.peg.1256"/>
<protein>
    <submittedName>
        <fullName evidence="1">Uncharacterized protein</fullName>
    </submittedName>
</protein>
<dbReference type="AlphaFoldDB" id="L0DV90"/>
<proteinExistence type="predicted"/>
<evidence type="ECO:0000313" key="2">
    <source>
        <dbReference type="Proteomes" id="UP000010809"/>
    </source>
</evidence>
<dbReference type="EMBL" id="CP003989">
    <property type="protein sequence ID" value="AGA32917.1"/>
    <property type="molecule type" value="Genomic_DNA"/>
</dbReference>
<gene>
    <name evidence="1" type="ordered locus">TVNIR_1243</name>
</gene>
<evidence type="ECO:0000313" key="1">
    <source>
        <dbReference type="EMBL" id="AGA32917.1"/>
    </source>
</evidence>
<dbReference type="HOGENOM" id="CLU_3067247_0_0_6"/>
<accession>L0DV90</accession>
<dbReference type="KEGG" id="tni:TVNIR_1243"/>
<dbReference type="STRING" id="1255043.TVNIR_1243"/>
<sequence>MRLQPLVGSRIGISHRQSPGRCRALRARSLAWIVEPTGNSSTEFVHCTIIGAG</sequence>
<reference evidence="1" key="1">
    <citation type="submission" date="2015-12" db="EMBL/GenBank/DDBJ databases">
        <authorList>
            <person name="Tikhonova T.V."/>
            <person name="Pavlov A.R."/>
            <person name="Beletsky A.V."/>
            <person name="Mardanov A.V."/>
            <person name="Sorokin D.Y."/>
            <person name="Ravin N.V."/>
            <person name="Popov V.O."/>
        </authorList>
    </citation>
    <scope>NUCLEOTIDE SEQUENCE</scope>
    <source>
        <strain evidence="1">DSM 14787</strain>
    </source>
</reference>
<keyword evidence="2" id="KW-1185">Reference proteome</keyword>
<name>L0DV90_THIND</name>
<organism evidence="1 2">
    <name type="scientific">Thioalkalivibrio nitratireducens (strain DSM 14787 / UNIQEM 213 / ALEN2)</name>
    <dbReference type="NCBI Taxonomy" id="1255043"/>
    <lineage>
        <taxon>Bacteria</taxon>
        <taxon>Pseudomonadati</taxon>
        <taxon>Pseudomonadota</taxon>
        <taxon>Gammaproteobacteria</taxon>
        <taxon>Chromatiales</taxon>
        <taxon>Ectothiorhodospiraceae</taxon>
        <taxon>Thioalkalivibrio</taxon>
    </lineage>
</organism>